<evidence type="ECO:0000256" key="1">
    <source>
        <dbReference type="ARBA" id="ARBA00002190"/>
    </source>
</evidence>
<evidence type="ECO:0000256" key="6">
    <source>
        <dbReference type="SAM" id="MobiDB-lite"/>
    </source>
</evidence>
<reference evidence="7 8" key="1">
    <citation type="submission" date="2013-07" db="EMBL/GenBank/DDBJ databases">
        <title>Comparative Genomic and Metabolomic Analysis of Twelve Strains of Pseudoalteromonas luteoviolacea.</title>
        <authorList>
            <person name="Vynne N.G."/>
            <person name="Mansson M."/>
            <person name="Gram L."/>
        </authorList>
    </citation>
    <scope>NUCLEOTIDE SEQUENCE [LARGE SCALE GENOMIC DNA]</scope>
    <source>
        <strain evidence="7 8">NCIMB 1942</strain>
    </source>
</reference>
<gene>
    <name evidence="7" type="ORF">N482_25025</name>
</gene>
<comment type="similarity">
    <text evidence="2">Belongs to the transposase mutator family.</text>
</comment>
<dbReference type="InterPro" id="IPR001207">
    <property type="entry name" value="Transposase_mutator"/>
</dbReference>
<organism evidence="7 8">
    <name type="scientific">Pseudoalteromonas luteoviolacea NCIMB 1942</name>
    <dbReference type="NCBI Taxonomy" id="1365253"/>
    <lineage>
        <taxon>Bacteria</taxon>
        <taxon>Pseudomonadati</taxon>
        <taxon>Pseudomonadota</taxon>
        <taxon>Gammaproteobacteria</taxon>
        <taxon>Alteromonadales</taxon>
        <taxon>Pseudoalteromonadaceae</taxon>
        <taxon>Pseudoalteromonas</taxon>
    </lineage>
</organism>
<protein>
    <recommendedName>
        <fullName evidence="9">Mutator family transposase</fullName>
    </recommendedName>
</protein>
<dbReference type="PATRIC" id="fig|1365253.3.peg.1206"/>
<evidence type="ECO:0008006" key="9">
    <source>
        <dbReference type="Google" id="ProtNLM"/>
    </source>
</evidence>
<evidence type="ECO:0000256" key="4">
    <source>
        <dbReference type="ARBA" id="ARBA00023125"/>
    </source>
</evidence>
<keyword evidence="4" id="KW-0238">DNA-binding</keyword>
<evidence type="ECO:0000313" key="7">
    <source>
        <dbReference type="EMBL" id="KZN53052.1"/>
    </source>
</evidence>
<keyword evidence="3" id="KW-0815">Transposition</keyword>
<evidence type="ECO:0000313" key="8">
    <source>
        <dbReference type="Proteomes" id="UP000076587"/>
    </source>
</evidence>
<accession>A0A167FVU1</accession>
<dbReference type="Proteomes" id="UP000076587">
    <property type="component" value="Unassembled WGS sequence"/>
</dbReference>
<dbReference type="GO" id="GO:0003677">
    <property type="term" value="F:DNA binding"/>
    <property type="evidence" value="ECO:0007669"/>
    <property type="project" value="UniProtKB-KW"/>
</dbReference>
<evidence type="ECO:0000256" key="5">
    <source>
        <dbReference type="ARBA" id="ARBA00023172"/>
    </source>
</evidence>
<dbReference type="EMBL" id="AUXT01000092">
    <property type="protein sequence ID" value="KZN53052.1"/>
    <property type="molecule type" value="Genomic_DNA"/>
</dbReference>
<feature type="region of interest" description="Disordered" evidence="6">
    <location>
        <begin position="1"/>
        <end position="24"/>
    </location>
</feature>
<name>A0A167FVU1_9GAMM</name>
<evidence type="ECO:0000256" key="2">
    <source>
        <dbReference type="ARBA" id="ARBA00010961"/>
    </source>
</evidence>
<feature type="compositionally biased region" description="Polar residues" evidence="6">
    <location>
        <begin position="1"/>
        <end position="17"/>
    </location>
</feature>
<dbReference type="GO" id="GO:0004803">
    <property type="term" value="F:transposase activity"/>
    <property type="evidence" value="ECO:0007669"/>
    <property type="project" value="InterPro"/>
</dbReference>
<proteinExistence type="inferred from homology"/>
<keyword evidence="5" id="KW-0233">DNA recombination</keyword>
<feature type="non-terminal residue" evidence="7">
    <location>
        <position position="1"/>
    </location>
</feature>
<dbReference type="Pfam" id="PF00872">
    <property type="entry name" value="Transposase_mut"/>
    <property type="match status" value="1"/>
</dbReference>
<dbReference type="GO" id="GO:0006313">
    <property type="term" value="P:DNA transposition"/>
    <property type="evidence" value="ECO:0007669"/>
    <property type="project" value="InterPro"/>
</dbReference>
<comment type="caution">
    <text evidence="7">The sequence shown here is derived from an EMBL/GenBank/DDBJ whole genome shotgun (WGS) entry which is preliminary data.</text>
</comment>
<dbReference type="AlphaFoldDB" id="A0A167FVU1"/>
<comment type="function">
    <text evidence="1">Required for the transposition of the insertion element.</text>
</comment>
<sequence length="48" mass="5314">PNRKNGSSTKMVKSSVGTFELDTPRDRAGSFEPLLVKKNQTALIFFEA</sequence>
<evidence type="ECO:0000256" key="3">
    <source>
        <dbReference type="ARBA" id="ARBA00022578"/>
    </source>
</evidence>